<organism evidence="4 5">
    <name type="scientific">Sanghuangporus baumii</name>
    <name type="common">Phellinus baumii</name>
    <dbReference type="NCBI Taxonomy" id="108892"/>
    <lineage>
        <taxon>Eukaryota</taxon>
        <taxon>Fungi</taxon>
        <taxon>Dikarya</taxon>
        <taxon>Basidiomycota</taxon>
        <taxon>Agaricomycotina</taxon>
        <taxon>Agaricomycetes</taxon>
        <taxon>Hymenochaetales</taxon>
        <taxon>Hymenochaetaceae</taxon>
        <taxon>Sanghuangporus</taxon>
    </lineage>
</organism>
<name>A0A9Q5N924_SANBA</name>
<feature type="compositionally biased region" description="Basic and acidic residues" evidence="2">
    <location>
        <begin position="210"/>
        <end position="222"/>
    </location>
</feature>
<accession>A0A9Q5N924</accession>
<evidence type="ECO:0000256" key="2">
    <source>
        <dbReference type="SAM" id="MobiDB-lite"/>
    </source>
</evidence>
<dbReference type="AlphaFoldDB" id="A0A9Q5N924"/>
<comment type="caution">
    <text evidence="4">The sequence shown here is derived from an EMBL/GenBank/DDBJ whole genome shotgun (WGS) entry which is preliminary data.</text>
</comment>
<dbReference type="GO" id="GO:0003723">
    <property type="term" value="F:RNA binding"/>
    <property type="evidence" value="ECO:0007669"/>
    <property type="project" value="UniProtKB-UniRule"/>
</dbReference>
<evidence type="ECO:0000256" key="1">
    <source>
        <dbReference type="PROSITE-ProRule" id="PRU00176"/>
    </source>
</evidence>
<protein>
    <recommendedName>
        <fullName evidence="3">RRM domain-containing protein</fullName>
    </recommendedName>
</protein>
<reference evidence="4" key="1">
    <citation type="submission" date="2016-06" db="EMBL/GenBank/DDBJ databases">
        <title>Draft Genome sequence of the fungus Inonotus baumii.</title>
        <authorList>
            <person name="Zhu H."/>
            <person name="Lin W."/>
        </authorList>
    </citation>
    <scope>NUCLEOTIDE SEQUENCE</scope>
    <source>
        <strain evidence="4">821</strain>
    </source>
</reference>
<evidence type="ECO:0000259" key="3">
    <source>
        <dbReference type="PROSITE" id="PS50102"/>
    </source>
</evidence>
<feature type="region of interest" description="Disordered" evidence="2">
    <location>
        <begin position="210"/>
        <end position="253"/>
    </location>
</feature>
<feature type="domain" description="RRM" evidence="3">
    <location>
        <begin position="5"/>
        <end position="72"/>
    </location>
</feature>
<proteinExistence type="predicted"/>
<dbReference type="InterPro" id="IPR035979">
    <property type="entry name" value="RBD_domain_sf"/>
</dbReference>
<sequence length="253" mass="27609">MSTKYYVKVSNLSPETSKEKLHDFFTIESIDYNGTNGVSTVYFEKPSAVTTALMLNDGTLDGAKISVKSDEVHPDEDQEESQTDGAPFTQADKPRAGIAAEILAKGYTLSDQILQRAIEVDKQKGISQRFLAYFQQLDTTVGAKALGPDQTVSGKLQATLTSATERAREVDQQKGLLKSMHDYYSKAISSPFGQRVREFYMNTEKQLKDIHEEARRIADTHKTTPPTTGGSTSEQPGAEQSVPAPAAAPAPSK</sequence>
<feature type="region of interest" description="Disordered" evidence="2">
    <location>
        <begin position="69"/>
        <end position="91"/>
    </location>
</feature>
<dbReference type="InterPro" id="IPR000504">
    <property type="entry name" value="RRM_dom"/>
</dbReference>
<dbReference type="Gene3D" id="3.30.70.330">
    <property type="match status" value="1"/>
</dbReference>
<dbReference type="PROSITE" id="PS50102">
    <property type="entry name" value="RRM"/>
    <property type="match status" value="1"/>
</dbReference>
<evidence type="ECO:0000313" key="5">
    <source>
        <dbReference type="Proteomes" id="UP000757232"/>
    </source>
</evidence>
<feature type="compositionally biased region" description="Low complexity" evidence="2">
    <location>
        <begin position="223"/>
        <end position="233"/>
    </location>
</feature>
<gene>
    <name evidence="4" type="ORF">A7U60_g7950</name>
</gene>
<dbReference type="SUPFAM" id="SSF54928">
    <property type="entry name" value="RNA-binding domain, RBD"/>
    <property type="match status" value="1"/>
</dbReference>
<dbReference type="OrthoDB" id="7763451at2759"/>
<dbReference type="InterPro" id="IPR012677">
    <property type="entry name" value="Nucleotide-bd_a/b_plait_sf"/>
</dbReference>
<evidence type="ECO:0000313" key="4">
    <source>
        <dbReference type="EMBL" id="OCB84994.1"/>
    </source>
</evidence>
<keyword evidence="1" id="KW-0694">RNA-binding</keyword>
<dbReference type="Proteomes" id="UP000757232">
    <property type="component" value="Unassembled WGS sequence"/>
</dbReference>
<dbReference type="EMBL" id="LNZH02000212">
    <property type="protein sequence ID" value="OCB84994.1"/>
    <property type="molecule type" value="Genomic_DNA"/>
</dbReference>
<feature type="compositionally biased region" description="Acidic residues" evidence="2">
    <location>
        <begin position="73"/>
        <end position="82"/>
    </location>
</feature>
<keyword evidence="5" id="KW-1185">Reference proteome</keyword>